<evidence type="ECO:0000313" key="7">
    <source>
        <dbReference type="EMBL" id="CDP32816.1"/>
    </source>
</evidence>
<reference evidence="7" key="4">
    <citation type="submission" date="2014-09" db="EMBL/GenBank/DDBJ databases">
        <title>Maintaining two mating types: Structure of the mating type locus and its role in heterokaryosis in Podospora anserina.</title>
        <authorList>
            <person name="Grognet P."/>
            <person name="Bidard F."/>
            <person name="Kuchly C."/>
            <person name="Chan Ho Tong L."/>
            <person name="Coppin E."/>
            <person name="Ait Benkhali J."/>
            <person name="Couloux A."/>
            <person name="Wincker P."/>
            <person name="Debuchy R."/>
            <person name="Silar P."/>
        </authorList>
    </citation>
    <scope>NUCLEOTIDE SEQUENCE</scope>
</reference>
<keyword evidence="7" id="KW-0503">Monooxygenase</keyword>
<proteinExistence type="inferred from homology"/>
<keyword evidence="5" id="KW-0560">Oxidoreductase</keyword>
<reference evidence="6 8" key="1">
    <citation type="journal article" date="2008" name="Genome Biol.">
        <title>The genome sequence of the model ascomycete fungus Podospora anserina.</title>
        <authorList>
            <person name="Espagne E."/>
            <person name="Lespinet O."/>
            <person name="Malagnac F."/>
            <person name="Da Silva C."/>
            <person name="Jaillon O."/>
            <person name="Porcel B.M."/>
            <person name="Couloux A."/>
            <person name="Aury J.-M."/>
            <person name="Segurens B."/>
            <person name="Poulain J."/>
            <person name="Anthouard V."/>
            <person name="Grossetete S."/>
            <person name="Khalili H."/>
            <person name="Coppin E."/>
            <person name="Dequard-Chablat M."/>
            <person name="Picard M."/>
            <person name="Contamine V."/>
            <person name="Arnaise S."/>
            <person name="Bourdais A."/>
            <person name="Berteaux-Lecellier V."/>
            <person name="Gautheret D."/>
            <person name="de Vries R.P."/>
            <person name="Battaglia E."/>
            <person name="Coutinho P.M."/>
            <person name="Danchin E.G.J."/>
            <person name="Henrissat B."/>
            <person name="El Khoury R."/>
            <person name="Sainsard-Chanet A."/>
            <person name="Boivin A."/>
            <person name="Pinan-Lucarre B."/>
            <person name="Sellem C.H."/>
            <person name="Debuchy R."/>
            <person name="Wincker P."/>
            <person name="Weissenbach J."/>
            <person name="Silar P."/>
        </authorList>
    </citation>
    <scope>NUCLEOTIDE SEQUENCE [LARGE SCALE GENOMIC DNA]</scope>
    <source>
        <strain evidence="8">S / ATCC MYA-4624 / DSM 980 / FGSC 10383</strain>
        <strain evidence="6">S mat+</strain>
    </source>
</reference>
<evidence type="ECO:0000256" key="2">
    <source>
        <dbReference type="ARBA" id="ARBA00022630"/>
    </source>
</evidence>
<reference evidence="8" key="3">
    <citation type="journal article" date="2014" name="Genetics">
        <title>Maintaining two mating types: Structure of the mating type locus and its role in heterokaryosis in Podospora anserina.</title>
        <authorList>
            <person name="Grognet P."/>
            <person name="Bidard F."/>
            <person name="Kuchly C."/>
            <person name="Tong L.C.H."/>
            <person name="Coppin E."/>
            <person name="Benkhali J.A."/>
            <person name="Couloux A."/>
            <person name="Wincker P."/>
            <person name="Debuchy R."/>
            <person name="Silar P."/>
        </authorList>
    </citation>
    <scope>GENOME REANNOTATION</scope>
    <source>
        <strain evidence="8">S / ATCC MYA-4624 / DSM 980 / FGSC 10383</strain>
    </source>
</reference>
<name>B2AP63_PODAN</name>
<dbReference type="GO" id="GO:0050661">
    <property type="term" value="F:NADP binding"/>
    <property type="evidence" value="ECO:0007669"/>
    <property type="project" value="InterPro"/>
</dbReference>
<dbReference type="KEGG" id="pan:PODANSg2541"/>
<dbReference type="GO" id="GO:0004499">
    <property type="term" value="F:N,N-dimethylaniline monooxygenase activity"/>
    <property type="evidence" value="ECO:0007669"/>
    <property type="project" value="InterPro"/>
</dbReference>
<keyword evidence="4" id="KW-0521">NADP</keyword>
<dbReference type="InterPro" id="IPR020946">
    <property type="entry name" value="Flavin_mOase-like"/>
</dbReference>
<dbReference type="EMBL" id="CU633873">
    <property type="protein sequence ID" value="CAP65757.1"/>
    <property type="molecule type" value="Genomic_DNA"/>
</dbReference>
<protein>
    <submittedName>
        <fullName evidence="7">Monooxygenase</fullName>
    </submittedName>
    <submittedName>
        <fullName evidence="6">Podospora anserina S mat+ genomic DNA chromosome 7, supercontig 3</fullName>
    </submittedName>
</protein>
<dbReference type="Pfam" id="PF00743">
    <property type="entry name" value="FMO-like"/>
    <property type="match status" value="2"/>
</dbReference>
<gene>
    <name evidence="6" type="ORF">PODANS_7_450</name>
</gene>
<dbReference type="HOGENOM" id="CLU_006909_7_5_1"/>
<dbReference type="Proteomes" id="UP000001197">
    <property type="component" value="Chromosome 7"/>
</dbReference>
<keyword evidence="8" id="KW-1185">Reference proteome</keyword>
<dbReference type="RefSeq" id="XP_001905515.1">
    <property type="nucleotide sequence ID" value="XM_001905480.1"/>
</dbReference>
<evidence type="ECO:0000256" key="1">
    <source>
        <dbReference type="ARBA" id="ARBA00009183"/>
    </source>
</evidence>
<dbReference type="SUPFAM" id="SSF51905">
    <property type="entry name" value="FAD/NAD(P)-binding domain"/>
    <property type="match status" value="1"/>
</dbReference>
<accession>B2AP63</accession>
<dbReference type="VEuPathDB" id="FungiDB:PODANS_7_450"/>
<dbReference type="OrthoDB" id="10254665at2759"/>
<dbReference type="Gene3D" id="3.50.50.60">
    <property type="entry name" value="FAD/NAD(P)-binding domain"/>
    <property type="match status" value="1"/>
</dbReference>
<dbReference type="InterPro" id="IPR000960">
    <property type="entry name" value="Flavin_mOase"/>
</dbReference>
<keyword evidence="2" id="KW-0285">Flavoprotein</keyword>
<dbReference type="GO" id="GO:0050660">
    <property type="term" value="F:flavin adenine dinucleotide binding"/>
    <property type="evidence" value="ECO:0007669"/>
    <property type="project" value="InterPro"/>
</dbReference>
<comment type="similarity">
    <text evidence="1">Belongs to the FMO family.</text>
</comment>
<dbReference type="InterPro" id="IPR036188">
    <property type="entry name" value="FAD/NAD-bd_sf"/>
</dbReference>
<dbReference type="PANTHER" id="PTHR23023">
    <property type="entry name" value="DIMETHYLANILINE MONOOXYGENASE"/>
    <property type="match status" value="1"/>
</dbReference>
<dbReference type="EMBL" id="FO904942">
    <property type="protein sequence ID" value="CDP32816.1"/>
    <property type="molecule type" value="Genomic_DNA"/>
</dbReference>
<dbReference type="GeneID" id="6189641"/>
<evidence type="ECO:0000313" key="8">
    <source>
        <dbReference type="Proteomes" id="UP000001197"/>
    </source>
</evidence>
<reference evidence="6" key="2">
    <citation type="submission" date="2008-07" db="EMBL/GenBank/DDBJ databases">
        <authorList>
            <person name="Genoscope - CEA"/>
        </authorList>
    </citation>
    <scope>NUCLEOTIDE SEQUENCE</scope>
    <source>
        <strain evidence="6">S mat+</strain>
    </source>
</reference>
<organism evidence="6">
    <name type="scientific">Podospora anserina (strain S / ATCC MYA-4624 / DSM 980 / FGSC 10383)</name>
    <name type="common">Pleurage anserina</name>
    <dbReference type="NCBI Taxonomy" id="515849"/>
    <lineage>
        <taxon>Eukaryota</taxon>
        <taxon>Fungi</taxon>
        <taxon>Dikarya</taxon>
        <taxon>Ascomycota</taxon>
        <taxon>Pezizomycotina</taxon>
        <taxon>Sordariomycetes</taxon>
        <taxon>Sordariomycetidae</taxon>
        <taxon>Sordariales</taxon>
        <taxon>Podosporaceae</taxon>
        <taxon>Podospora</taxon>
        <taxon>Podospora anserina</taxon>
    </lineage>
</organism>
<sequence length="590" mass="66599">MKAAVIGAGPSGLVTLKYLVSAHTFLGTEPIETLLFESEDTIGGTFQARIYEDTELVSSKQLTSFSDFRLRDEDPDFVSAERYVKYLHEYCDKFKPWSQIKLSITVVSVKPNIKGKGHTITYSAKGTGKQKSWTCDAISMCSGLHVTPNLPEIPGLEDHVPLVMHSSQFKSRSQFGTNKTVMVLGSGETGADIAYLAVTSPTKQVVMCHRSGFHFAPKVGPPCLDFPDTQERGIPVGKWSLLTLLFDTAYVHPLLRNSNAPWTFYDWYVKGILWLNTGTSGGLDQIVGEPSPEKNHVSKIFFKSSKASPYISYPYRLNSKRSLVDRIRSGIIQSPVPSTNGRQIDLAPWPESVSSDGEIHFQDNGRPEFQRVKDGNIKPDIVICFTGYKQTFPFLDRDHYPTAEEADVRKILHDRDPTVGFIGFLRPSLGAIPPLAEMQAQLWILGIMVPERVHELRPEDEPHYRLLHGKDSRIGYGNDHESYVYQLALDMNSAVGFAEIVKRSGERREWRLAIAWALGTNVNLKFKIRGPWRWDGAERLLETEVWETICRRRWLFGKSLRTAENLTLKLTPGLQIISYCLFSPWPYLVL</sequence>
<evidence type="ECO:0000256" key="3">
    <source>
        <dbReference type="ARBA" id="ARBA00022827"/>
    </source>
</evidence>
<evidence type="ECO:0000256" key="5">
    <source>
        <dbReference type="ARBA" id="ARBA00023002"/>
    </source>
</evidence>
<dbReference type="PRINTS" id="PR00370">
    <property type="entry name" value="FMOXYGENASE"/>
</dbReference>
<dbReference type="PIRSF" id="PIRSF000332">
    <property type="entry name" value="FMO"/>
    <property type="match status" value="1"/>
</dbReference>
<evidence type="ECO:0000256" key="4">
    <source>
        <dbReference type="ARBA" id="ARBA00022857"/>
    </source>
</evidence>
<dbReference type="eggNOG" id="KOG1399">
    <property type="taxonomic scope" value="Eukaryota"/>
</dbReference>
<dbReference type="AlphaFoldDB" id="B2AP63"/>
<evidence type="ECO:0000313" key="6">
    <source>
        <dbReference type="EMBL" id="CAP65757.1"/>
    </source>
</evidence>
<keyword evidence="3" id="KW-0274">FAD</keyword>
<dbReference type="InterPro" id="IPR050346">
    <property type="entry name" value="FMO-like"/>
</dbReference>